<reference evidence="10 11" key="1">
    <citation type="journal article" date="2024" name="Int. J. Syst. Evol. Microbiol.">
        <title>Virgibacillus tibetensis sp. nov., isolated from salt lake on the Tibetan Plateau of China.</title>
        <authorList>
            <person name="Phurbu D."/>
            <person name="Liu Z.-X."/>
            <person name="Wang R."/>
            <person name="Zheng Y.-Y."/>
            <person name="Liu H.-C."/>
            <person name="Zhou Y.-G."/>
            <person name="Yu Y.-J."/>
            <person name="Li A.-H."/>
        </authorList>
    </citation>
    <scope>NUCLEOTIDE SEQUENCE [LARGE SCALE GENOMIC DNA]</scope>
    <source>
        <strain evidence="10 11">C22-A2</strain>
    </source>
</reference>
<dbReference type="InterPro" id="IPR050482">
    <property type="entry name" value="Sensor_HK_TwoCompSys"/>
</dbReference>
<dbReference type="GO" id="GO:0016301">
    <property type="term" value="F:kinase activity"/>
    <property type="evidence" value="ECO:0007669"/>
    <property type="project" value="UniProtKB-KW"/>
</dbReference>
<evidence type="ECO:0000313" key="10">
    <source>
        <dbReference type="EMBL" id="MEC5425511.1"/>
    </source>
</evidence>
<accession>A0ABU6KJL4</accession>
<evidence type="ECO:0000256" key="3">
    <source>
        <dbReference type="ARBA" id="ARBA00022553"/>
    </source>
</evidence>
<dbReference type="InterPro" id="IPR011712">
    <property type="entry name" value="Sig_transdc_His_kin_sub3_dim/P"/>
</dbReference>
<evidence type="ECO:0000256" key="8">
    <source>
        <dbReference type="ARBA" id="ARBA00023012"/>
    </source>
</evidence>
<dbReference type="Proteomes" id="UP001335737">
    <property type="component" value="Unassembled WGS sequence"/>
</dbReference>
<dbReference type="Gene3D" id="1.20.5.1930">
    <property type="match status" value="1"/>
</dbReference>
<evidence type="ECO:0000256" key="5">
    <source>
        <dbReference type="ARBA" id="ARBA00022741"/>
    </source>
</evidence>
<dbReference type="RefSeq" id="WP_327609049.1">
    <property type="nucleotide sequence ID" value="NZ_JARZFX010000015.1"/>
</dbReference>
<evidence type="ECO:0000313" key="11">
    <source>
        <dbReference type="Proteomes" id="UP001335737"/>
    </source>
</evidence>
<organism evidence="10 11">
    <name type="scientific">Virgibacillus tibetensis</name>
    <dbReference type="NCBI Taxonomy" id="3042313"/>
    <lineage>
        <taxon>Bacteria</taxon>
        <taxon>Bacillati</taxon>
        <taxon>Bacillota</taxon>
        <taxon>Bacilli</taxon>
        <taxon>Bacillales</taxon>
        <taxon>Bacillaceae</taxon>
        <taxon>Virgibacillus</taxon>
    </lineage>
</organism>
<keyword evidence="3" id="KW-0597">Phosphoprotein</keyword>
<keyword evidence="4" id="KW-0808">Transferase</keyword>
<dbReference type="SUPFAM" id="SSF55874">
    <property type="entry name" value="ATPase domain of HSP90 chaperone/DNA topoisomerase II/histidine kinase"/>
    <property type="match status" value="1"/>
</dbReference>
<evidence type="ECO:0000256" key="2">
    <source>
        <dbReference type="ARBA" id="ARBA00012438"/>
    </source>
</evidence>
<keyword evidence="11" id="KW-1185">Reference proteome</keyword>
<evidence type="ECO:0000256" key="7">
    <source>
        <dbReference type="ARBA" id="ARBA00022840"/>
    </source>
</evidence>
<proteinExistence type="predicted"/>
<comment type="catalytic activity">
    <reaction evidence="1">
        <text>ATP + protein L-histidine = ADP + protein N-phospho-L-histidine.</text>
        <dbReference type="EC" id="2.7.13.3"/>
    </reaction>
</comment>
<dbReference type="EMBL" id="JARZFX010000015">
    <property type="protein sequence ID" value="MEC5425511.1"/>
    <property type="molecule type" value="Genomic_DNA"/>
</dbReference>
<evidence type="ECO:0000256" key="1">
    <source>
        <dbReference type="ARBA" id="ARBA00000085"/>
    </source>
</evidence>
<sequence>MEPIAVNQANTYIIQSQEEEIKRISHDLHEGISQNLYSLYTGLEFLQSGIEDNTMKEYAKELSALMKRTIQEVRMLSVELYPNTLAELGIRAALDSYIKLFTSTFGIIIDVNTTGQEYILPETTALAVFRSCQEAMINIAKHADVTEAAFRFTWEEKSLTIDIVDTGKGFNVQKAMDRNLFKGIAAIKQRMHSEGGEALISSEEGKGSILSLILPIKR</sequence>
<keyword evidence="5" id="KW-0547">Nucleotide-binding</keyword>
<protein>
    <recommendedName>
        <fullName evidence="2">histidine kinase</fullName>
        <ecNumber evidence="2">2.7.13.3</ecNumber>
    </recommendedName>
</protein>
<dbReference type="EC" id="2.7.13.3" evidence="2"/>
<evidence type="ECO:0000256" key="4">
    <source>
        <dbReference type="ARBA" id="ARBA00022679"/>
    </source>
</evidence>
<gene>
    <name evidence="10" type="ORF">QGM71_18695</name>
</gene>
<dbReference type="Gene3D" id="3.30.565.10">
    <property type="entry name" value="Histidine kinase-like ATPase, C-terminal domain"/>
    <property type="match status" value="1"/>
</dbReference>
<comment type="caution">
    <text evidence="10">The sequence shown here is derived from an EMBL/GenBank/DDBJ whole genome shotgun (WGS) entry which is preliminary data.</text>
</comment>
<feature type="domain" description="Signal transduction histidine kinase subgroup 3 dimerisation and phosphoacceptor" evidence="9">
    <location>
        <begin position="22"/>
        <end position="84"/>
    </location>
</feature>
<dbReference type="Pfam" id="PF07730">
    <property type="entry name" value="HisKA_3"/>
    <property type="match status" value="1"/>
</dbReference>
<evidence type="ECO:0000256" key="6">
    <source>
        <dbReference type="ARBA" id="ARBA00022777"/>
    </source>
</evidence>
<dbReference type="PANTHER" id="PTHR24421">
    <property type="entry name" value="NITRATE/NITRITE SENSOR PROTEIN NARX-RELATED"/>
    <property type="match status" value="1"/>
</dbReference>
<keyword evidence="7" id="KW-0067">ATP-binding</keyword>
<dbReference type="PANTHER" id="PTHR24421:SF10">
    <property type="entry name" value="NITRATE_NITRITE SENSOR PROTEIN NARQ"/>
    <property type="match status" value="1"/>
</dbReference>
<keyword evidence="6 10" id="KW-0418">Kinase</keyword>
<keyword evidence="8" id="KW-0902">Two-component regulatory system</keyword>
<dbReference type="InterPro" id="IPR036890">
    <property type="entry name" value="HATPase_C_sf"/>
</dbReference>
<name>A0ABU6KJL4_9BACI</name>
<evidence type="ECO:0000259" key="9">
    <source>
        <dbReference type="Pfam" id="PF07730"/>
    </source>
</evidence>
<dbReference type="CDD" id="cd16917">
    <property type="entry name" value="HATPase_UhpB-NarQ-NarX-like"/>
    <property type="match status" value="1"/>
</dbReference>